<feature type="transmembrane region" description="Helical" evidence="1">
    <location>
        <begin position="81"/>
        <end position="105"/>
    </location>
</feature>
<evidence type="ECO:0000313" key="3">
    <source>
        <dbReference type="Proteomes" id="UP001596287"/>
    </source>
</evidence>
<feature type="transmembrane region" description="Helical" evidence="1">
    <location>
        <begin position="265"/>
        <end position="287"/>
    </location>
</feature>
<sequence length="317" mass="36596">MIALFKKRRFNDYLNDTFDFFKKDGKHFFGAYFTINGVFLLLLTVFIYFISKVYFEVIFSEINNNGNSSYNYAETFLSENFALIIFGGFFFVLLTLLFTLINFAFPVIYLSEYEKNNGANFSSKEIFKRLKAKAGRLFLFFILSLFIIAPILMIIFAILILLCFIIIGIPLLMIAIPLLFSLMSLTLYHYLNNEDGFFSSIGKAFGYIFNQFWPIVGSTMIMYMIIQVTLTILSMIPYVIAMVIIFTSANTSGSSDTEALSSLGITMTILFVFTTILNYVFNNLLMINQGMMYYSRREHIENKSSFYEIDSIGNHFE</sequence>
<comment type="caution">
    <text evidence="2">The sequence shown here is derived from an EMBL/GenBank/DDBJ whole genome shotgun (WGS) entry which is preliminary data.</text>
</comment>
<feature type="transmembrane region" description="Helical" evidence="1">
    <location>
        <begin position="137"/>
        <end position="167"/>
    </location>
</feature>
<proteinExistence type="predicted"/>
<keyword evidence="3" id="KW-1185">Reference proteome</keyword>
<keyword evidence="1" id="KW-1133">Transmembrane helix</keyword>
<evidence type="ECO:0000256" key="1">
    <source>
        <dbReference type="SAM" id="Phobius"/>
    </source>
</evidence>
<evidence type="ECO:0008006" key="4">
    <source>
        <dbReference type="Google" id="ProtNLM"/>
    </source>
</evidence>
<dbReference type="Proteomes" id="UP001596287">
    <property type="component" value="Unassembled WGS sequence"/>
</dbReference>
<accession>A0ABW1PQA7</accession>
<feature type="transmembrane region" description="Helical" evidence="1">
    <location>
        <begin position="212"/>
        <end position="245"/>
    </location>
</feature>
<gene>
    <name evidence="2" type="ORF">ACFPVY_13990</name>
</gene>
<feature type="transmembrane region" description="Helical" evidence="1">
    <location>
        <begin position="29"/>
        <end position="50"/>
    </location>
</feature>
<dbReference type="RefSeq" id="WP_379792742.1">
    <property type="nucleotide sequence ID" value="NZ_JBHSQB010000010.1"/>
</dbReference>
<organism evidence="2 3">
    <name type="scientific">Flavobacterium qiangtangense</name>
    <dbReference type="NCBI Taxonomy" id="1442595"/>
    <lineage>
        <taxon>Bacteria</taxon>
        <taxon>Pseudomonadati</taxon>
        <taxon>Bacteroidota</taxon>
        <taxon>Flavobacteriia</taxon>
        <taxon>Flavobacteriales</taxon>
        <taxon>Flavobacteriaceae</taxon>
        <taxon>Flavobacterium</taxon>
    </lineage>
</organism>
<protein>
    <recommendedName>
        <fullName evidence="4">Glycerophosphoryl diester phosphodiesterase membrane domain-containing protein</fullName>
    </recommendedName>
</protein>
<dbReference type="EMBL" id="JBHSQB010000010">
    <property type="protein sequence ID" value="MFC6097763.1"/>
    <property type="molecule type" value="Genomic_DNA"/>
</dbReference>
<keyword evidence="1" id="KW-0812">Transmembrane</keyword>
<name>A0ABW1PQA7_9FLAO</name>
<reference evidence="3" key="1">
    <citation type="journal article" date="2019" name="Int. J. Syst. Evol. Microbiol.">
        <title>The Global Catalogue of Microorganisms (GCM) 10K type strain sequencing project: providing services to taxonomists for standard genome sequencing and annotation.</title>
        <authorList>
            <consortium name="The Broad Institute Genomics Platform"/>
            <consortium name="The Broad Institute Genome Sequencing Center for Infectious Disease"/>
            <person name="Wu L."/>
            <person name="Ma J."/>
        </authorList>
    </citation>
    <scope>NUCLEOTIDE SEQUENCE [LARGE SCALE GENOMIC DNA]</scope>
    <source>
        <strain evidence="3">CCUG 49679</strain>
    </source>
</reference>
<evidence type="ECO:0000313" key="2">
    <source>
        <dbReference type="EMBL" id="MFC6097763.1"/>
    </source>
</evidence>
<feature type="transmembrane region" description="Helical" evidence="1">
    <location>
        <begin position="173"/>
        <end position="191"/>
    </location>
</feature>
<keyword evidence="1" id="KW-0472">Membrane</keyword>